<dbReference type="RefSeq" id="WP_125118842.1">
    <property type="nucleotide sequence ID" value="NZ_AP019309.1"/>
</dbReference>
<protein>
    <recommendedName>
        <fullName evidence="4">Stage III sporulation protein AH</fullName>
    </recommendedName>
</protein>
<dbReference type="InParanoid" id="A0A3G9JSV5"/>
<evidence type="ECO:0000313" key="2">
    <source>
        <dbReference type="EMBL" id="BBH25924.1"/>
    </source>
</evidence>
<name>A0A3G9JSV5_9FIRM</name>
<proteinExistence type="predicted"/>
<keyword evidence="3" id="KW-1185">Reference proteome</keyword>
<keyword evidence="1" id="KW-0732">Signal</keyword>
<feature type="chain" id="PRO_5038488405" description="Stage III sporulation protein AH" evidence="1">
    <location>
        <begin position="21"/>
        <end position="168"/>
    </location>
</feature>
<dbReference type="AlphaFoldDB" id="A0A3G9JSV5"/>
<dbReference type="Proteomes" id="UP000268059">
    <property type="component" value="Chromosome"/>
</dbReference>
<evidence type="ECO:0000313" key="3">
    <source>
        <dbReference type="Proteomes" id="UP000268059"/>
    </source>
</evidence>
<gene>
    <name evidence="2" type="ORF">SG0102_08580</name>
</gene>
<organism evidence="2 3">
    <name type="scientific">Intestinibaculum porci</name>
    <dbReference type="NCBI Taxonomy" id="2487118"/>
    <lineage>
        <taxon>Bacteria</taxon>
        <taxon>Bacillati</taxon>
        <taxon>Bacillota</taxon>
        <taxon>Erysipelotrichia</taxon>
        <taxon>Erysipelotrichales</taxon>
        <taxon>Erysipelotrichaceae</taxon>
        <taxon>Intestinibaculum</taxon>
    </lineage>
</organism>
<accession>A0A3G9JSV5</accession>
<evidence type="ECO:0000256" key="1">
    <source>
        <dbReference type="SAM" id="SignalP"/>
    </source>
</evidence>
<dbReference type="EMBL" id="AP019309">
    <property type="protein sequence ID" value="BBH25924.1"/>
    <property type="molecule type" value="Genomic_DNA"/>
</dbReference>
<sequence length="168" mass="19161">MKKLLLVALFVLAMFFTILNNVQKPEVSDVKTYTITQVYGEKADFLRQAQKISKKVSEKSDGSIDVTLSAHQQKAWHKAYRSNLYALRSLILKENPSNQFQMSADYTKLTIKVQNESISTLALYMPQIIMCCEVLQTLEETSWQVDATIVTSRVIHKHFPGDLPGDYL</sequence>
<evidence type="ECO:0008006" key="4">
    <source>
        <dbReference type="Google" id="ProtNLM"/>
    </source>
</evidence>
<feature type="signal peptide" evidence="1">
    <location>
        <begin position="1"/>
        <end position="20"/>
    </location>
</feature>
<reference evidence="2 3" key="1">
    <citation type="submission" date="2018-11" db="EMBL/GenBank/DDBJ databases">
        <title>Novel Erysipelotrichaceae bacterium isolated from small intestine of a swine.</title>
        <authorList>
            <person name="Kim J.S."/>
            <person name="Choe H."/>
            <person name="Lee Y.R."/>
            <person name="Kim K.M."/>
            <person name="Park D.S."/>
        </authorList>
    </citation>
    <scope>NUCLEOTIDE SEQUENCE [LARGE SCALE GENOMIC DNA]</scope>
    <source>
        <strain evidence="2 3">SG0102</strain>
    </source>
</reference>
<dbReference type="KEGG" id="ebm:SG0102_08580"/>